<dbReference type="Pfam" id="PF17763">
    <property type="entry name" value="Asparaginase_C"/>
    <property type="match status" value="1"/>
</dbReference>
<proteinExistence type="predicted"/>
<evidence type="ECO:0000313" key="9">
    <source>
        <dbReference type="Proteomes" id="UP000612055"/>
    </source>
</evidence>
<dbReference type="PRINTS" id="PR00139">
    <property type="entry name" value="ASNGLNASE"/>
</dbReference>
<feature type="binding site" evidence="3">
    <location>
        <begin position="371"/>
        <end position="372"/>
    </location>
    <ligand>
        <name>substrate</name>
    </ligand>
</feature>
<evidence type="ECO:0000256" key="1">
    <source>
        <dbReference type="ARBA" id="ARBA00012920"/>
    </source>
</evidence>
<dbReference type="SFLD" id="SFLDS00057">
    <property type="entry name" value="Glutaminase/Asparaginase"/>
    <property type="match status" value="1"/>
</dbReference>
<dbReference type="InterPro" id="IPR036152">
    <property type="entry name" value="Asp/glu_Ase-like_sf"/>
</dbReference>
<reference evidence="8" key="1">
    <citation type="journal article" date="2020" name="bioRxiv">
        <title>Comparative genomics of Chlamydomonas.</title>
        <authorList>
            <person name="Craig R.J."/>
            <person name="Hasan A.R."/>
            <person name="Ness R.W."/>
            <person name="Keightley P.D."/>
        </authorList>
    </citation>
    <scope>NUCLEOTIDE SEQUENCE</scope>
    <source>
        <strain evidence="8">CCAP 11/70</strain>
    </source>
</reference>
<feature type="compositionally biased region" description="Low complexity" evidence="5">
    <location>
        <begin position="55"/>
        <end position="67"/>
    </location>
</feature>
<evidence type="ECO:0000256" key="3">
    <source>
        <dbReference type="PIRSR" id="PIRSR001220-2"/>
    </source>
</evidence>
<sequence length="616" mass="63449">MVALSPSSSNNCAAQSANNSGSGASGTEPDIHAGHGQDLTRASAGPNGHARSTAHDPSAPHASASTPEQTTSVPLADTGTEPLHERPRRRRRRTAGAGGDGDSHEPSTSTSTSAPALSADSLSLVLEAADAYTSGPMAVASTSTMDLAPVAPVTLTSPRSQVRGKAAPASSSAAATSSAAAPGTDGAGKAAAATSARAATAAATPHTADPSGAASTGACSDEEGRAGGHASDAGSPGGTYAAAGPGPSLRAAPGPGRLRTVTKPLPRVLFLHTGGTLGMDPEEAFEEDEGHNLRVRAGAADVSYKGQLRPGEMLSNLLTLVPELEKFANVDLQVLFNKDSSRVGPSDWVAIAKALDHHRPHYDAFVVVHGTDTLAYTAAALSLMLQGFKKPIVMTGSQLPLRAPRTDARQNLLDSITVATSAFSPPHVALQEVAVCFGGKLMRGNRTQKVNSAAYQAFDSLTYPYLATLGIDVDWNTRFLLRVEGAYTPRFKLDPRVIRIPVVPGSDPRMAYGDLYGRGVRGVVLEAFGVGNLPDQTSFGWLPWLREQTARGLQVCLTSQCSSGPLQPGIYRAGQLAAAMGVDAGPTMTPECAAVKLMFCLQHPDLALGVPLAGEL</sequence>
<organism evidence="8 9">
    <name type="scientific">Edaphochlamys debaryana</name>
    <dbReference type="NCBI Taxonomy" id="47281"/>
    <lineage>
        <taxon>Eukaryota</taxon>
        <taxon>Viridiplantae</taxon>
        <taxon>Chlorophyta</taxon>
        <taxon>core chlorophytes</taxon>
        <taxon>Chlorophyceae</taxon>
        <taxon>CS clade</taxon>
        <taxon>Chlamydomonadales</taxon>
        <taxon>Chlamydomonadales incertae sedis</taxon>
        <taxon>Edaphochlamys</taxon>
    </lineage>
</organism>
<dbReference type="Gene3D" id="3.40.50.40">
    <property type="match status" value="1"/>
</dbReference>
<dbReference type="EMBL" id="JAEHOE010000003">
    <property type="protein sequence ID" value="KAG2500713.1"/>
    <property type="molecule type" value="Genomic_DNA"/>
</dbReference>
<dbReference type="PIRSF" id="PIRSF001220">
    <property type="entry name" value="L-ASNase_gatD"/>
    <property type="match status" value="1"/>
</dbReference>
<dbReference type="AlphaFoldDB" id="A0A836C636"/>
<feature type="compositionally biased region" description="Low complexity" evidence="5">
    <location>
        <begin position="166"/>
        <end position="187"/>
    </location>
</feature>
<feature type="domain" description="Asparaginase/glutaminase C-terminal" evidence="7">
    <location>
        <begin position="496"/>
        <end position="603"/>
    </location>
</feature>
<dbReference type="InterPro" id="IPR041725">
    <property type="entry name" value="L-asparaginase_I"/>
</dbReference>
<dbReference type="PANTHER" id="PTHR11707:SF28">
    <property type="entry name" value="60 KDA LYSOPHOSPHOLIPASE"/>
    <property type="match status" value="1"/>
</dbReference>
<feature type="active site" description="O-isoaspartyl threonine intermediate" evidence="2">
    <location>
        <position position="276"/>
    </location>
</feature>
<dbReference type="InterPro" id="IPR006034">
    <property type="entry name" value="Asparaginase/glutaminase-like"/>
</dbReference>
<dbReference type="PROSITE" id="PS00917">
    <property type="entry name" value="ASN_GLN_ASE_2"/>
    <property type="match status" value="1"/>
</dbReference>
<dbReference type="SMART" id="SM00870">
    <property type="entry name" value="Asparaginase"/>
    <property type="match status" value="1"/>
</dbReference>
<name>A0A836C636_9CHLO</name>
<dbReference type="InterPro" id="IPR040919">
    <property type="entry name" value="Asparaginase_C"/>
</dbReference>
<dbReference type="OrthoDB" id="542841at2759"/>
<protein>
    <recommendedName>
        <fullName evidence="1">asparaginase</fullName>
        <ecNumber evidence="1">3.5.1.1</ecNumber>
    </recommendedName>
</protein>
<feature type="active site" evidence="4">
    <location>
        <position position="371"/>
    </location>
</feature>
<dbReference type="CDD" id="cd08963">
    <property type="entry name" value="L-asparaginase_I"/>
    <property type="match status" value="1"/>
</dbReference>
<dbReference type="PANTHER" id="PTHR11707">
    <property type="entry name" value="L-ASPARAGINASE"/>
    <property type="match status" value="1"/>
</dbReference>
<accession>A0A836C636</accession>
<feature type="compositionally biased region" description="Low complexity" evidence="5">
    <location>
        <begin position="238"/>
        <end position="247"/>
    </location>
</feature>
<dbReference type="SUPFAM" id="SSF53774">
    <property type="entry name" value="Glutaminase/Asparaginase"/>
    <property type="match status" value="1"/>
</dbReference>
<feature type="domain" description="L-asparaginase N-terminal" evidence="6">
    <location>
        <begin position="267"/>
        <end position="477"/>
    </location>
</feature>
<feature type="binding site" evidence="3">
    <location>
        <position position="340"/>
    </location>
    <ligand>
        <name>substrate</name>
    </ligand>
</feature>
<dbReference type="InterPro" id="IPR037152">
    <property type="entry name" value="L-asparaginase_N_sf"/>
</dbReference>
<evidence type="ECO:0000313" key="8">
    <source>
        <dbReference type="EMBL" id="KAG2500713.1"/>
    </source>
</evidence>
<keyword evidence="9" id="KW-1185">Reference proteome</keyword>
<evidence type="ECO:0000259" key="6">
    <source>
        <dbReference type="Pfam" id="PF00710"/>
    </source>
</evidence>
<dbReference type="InterPro" id="IPR027473">
    <property type="entry name" value="L-asparaginase_C"/>
</dbReference>
<evidence type="ECO:0000259" key="7">
    <source>
        <dbReference type="Pfam" id="PF17763"/>
    </source>
</evidence>
<dbReference type="PIRSF" id="PIRSF500176">
    <property type="entry name" value="L_ASNase"/>
    <property type="match status" value="1"/>
</dbReference>
<dbReference type="Pfam" id="PF00710">
    <property type="entry name" value="Asparaginase"/>
    <property type="match status" value="1"/>
</dbReference>
<comment type="caution">
    <text evidence="8">The sequence shown here is derived from an EMBL/GenBank/DDBJ whole genome shotgun (WGS) entry which is preliminary data.</text>
</comment>
<feature type="region of interest" description="Disordered" evidence="5">
    <location>
        <begin position="156"/>
        <end position="187"/>
    </location>
</feature>
<feature type="compositionally biased region" description="Low complexity" evidence="5">
    <location>
        <begin position="1"/>
        <end position="26"/>
    </location>
</feature>
<dbReference type="InterPro" id="IPR027474">
    <property type="entry name" value="L-asparaginase_N"/>
</dbReference>
<dbReference type="InterPro" id="IPR027475">
    <property type="entry name" value="Asparaginase/glutaminase_AS2"/>
</dbReference>
<gene>
    <name evidence="8" type="ORF">HYH03_001478</name>
</gene>
<dbReference type="PROSITE" id="PS51732">
    <property type="entry name" value="ASN_GLN_ASE_3"/>
    <property type="match status" value="1"/>
</dbReference>
<dbReference type="Proteomes" id="UP000612055">
    <property type="component" value="Unassembled WGS sequence"/>
</dbReference>
<dbReference type="EC" id="3.5.1.1" evidence="1"/>
<evidence type="ECO:0000256" key="5">
    <source>
        <dbReference type="SAM" id="MobiDB-lite"/>
    </source>
</evidence>
<evidence type="ECO:0000256" key="4">
    <source>
        <dbReference type="PROSITE-ProRule" id="PRU10100"/>
    </source>
</evidence>
<dbReference type="GO" id="GO:0004067">
    <property type="term" value="F:asparaginase activity"/>
    <property type="evidence" value="ECO:0007669"/>
    <property type="project" value="UniProtKB-UniRule"/>
</dbReference>
<dbReference type="GO" id="GO:0009066">
    <property type="term" value="P:aspartate family amino acid metabolic process"/>
    <property type="evidence" value="ECO:0007669"/>
    <property type="project" value="UniProtKB-ARBA"/>
</dbReference>
<dbReference type="Gene3D" id="3.40.50.1170">
    <property type="entry name" value="L-asparaginase, N-terminal domain"/>
    <property type="match status" value="1"/>
</dbReference>
<feature type="region of interest" description="Disordered" evidence="5">
    <location>
        <begin position="201"/>
        <end position="260"/>
    </location>
</feature>
<evidence type="ECO:0000256" key="2">
    <source>
        <dbReference type="PIRSR" id="PIRSR001220-1"/>
    </source>
</evidence>
<feature type="compositionally biased region" description="Low complexity" evidence="5">
    <location>
        <begin position="106"/>
        <end position="116"/>
    </location>
</feature>
<feature type="region of interest" description="Disordered" evidence="5">
    <location>
        <begin position="1"/>
        <end position="116"/>
    </location>
</feature>